<dbReference type="Pfam" id="PF07707">
    <property type="entry name" value="BACK"/>
    <property type="match status" value="1"/>
</dbReference>
<feature type="domain" description="TLDc" evidence="1">
    <location>
        <begin position="217"/>
        <end position="386"/>
    </location>
</feature>
<dbReference type="EMBL" id="KI287574">
    <property type="protein sequence ID" value="ESA09953.1"/>
    <property type="molecule type" value="Genomic_DNA"/>
</dbReference>
<dbReference type="VEuPathDB" id="FungiDB:RhiirFUN_023427"/>
<dbReference type="InterPro" id="IPR011705">
    <property type="entry name" value="BACK"/>
</dbReference>
<dbReference type="PROSITE" id="PS51886">
    <property type="entry name" value="TLDC"/>
    <property type="match status" value="1"/>
</dbReference>
<gene>
    <name evidence="2" type="ORF">GLOINDRAFT_29962</name>
</gene>
<accession>U9TUD5</accession>
<organism evidence="2">
    <name type="scientific">Rhizophagus irregularis (strain DAOM 181602 / DAOM 197198 / MUCL 43194)</name>
    <name type="common">Arbuscular mycorrhizal fungus</name>
    <name type="synonym">Glomus intraradices</name>
    <dbReference type="NCBI Taxonomy" id="747089"/>
    <lineage>
        <taxon>Eukaryota</taxon>
        <taxon>Fungi</taxon>
        <taxon>Fungi incertae sedis</taxon>
        <taxon>Mucoromycota</taxon>
        <taxon>Glomeromycotina</taxon>
        <taxon>Glomeromycetes</taxon>
        <taxon>Glomerales</taxon>
        <taxon>Glomeraceae</taxon>
        <taxon>Rhizophagus</taxon>
    </lineage>
</organism>
<dbReference type="PANTHER" id="PTHR45774:SF3">
    <property type="entry name" value="BTB (POZ) DOMAIN-CONTAINING 2B-RELATED"/>
    <property type="match status" value="1"/>
</dbReference>
<protein>
    <recommendedName>
        <fullName evidence="1">TLDc domain-containing protein</fullName>
    </recommendedName>
</protein>
<sequence length="387" mass="44896">MISDSFKVENIDIKGIKLPFTIQIAGSELGLQELTTYLQSFLIETKANWMEKNFDLIYKTSFENDSLLELQEFCNNLITKEPNKIFKSLNFSLISEKLLVSLIQSDNLQMNEIQVWEDVLRWGLAQNPELPSDPTNFSKEDFNALKNSLQHCVPHIRFYNLTSEEFSDEVLPYKKILPKELYEDLLKYFLKPSIQSSKTSKPRITTEEINIDSIDFKIITIQHAELISKWIDRTEITDEIKNTYKFKLLLRGSRDGFTYKKFHEICDNQSRTVTIIKVKVSKEILGGYNPIEWKSDDSYGTTKDSFIFSFKRCNDIKNYILSRIINEKVATLNSFDRGPSFGISDLVLDGVFGKCGNFAYEKQISGTTDLFSDLFSVEEYEVFQITR</sequence>
<dbReference type="Gene3D" id="1.25.40.420">
    <property type="match status" value="1"/>
</dbReference>
<dbReference type="HOGENOM" id="CLU_021542_0_0_1"/>
<proteinExistence type="predicted"/>
<dbReference type="Pfam" id="PF07534">
    <property type="entry name" value="TLD"/>
    <property type="match status" value="1"/>
</dbReference>
<dbReference type="AlphaFoldDB" id="U9TUD5"/>
<dbReference type="InterPro" id="IPR006571">
    <property type="entry name" value="TLDc_dom"/>
</dbReference>
<evidence type="ECO:0000313" key="2">
    <source>
        <dbReference type="EMBL" id="ESA09953.1"/>
    </source>
</evidence>
<dbReference type="PANTHER" id="PTHR45774">
    <property type="entry name" value="BTB/POZ DOMAIN-CONTAINING"/>
    <property type="match status" value="1"/>
</dbReference>
<name>U9TUD5_RHIID</name>
<reference evidence="2" key="1">
    <citation type="submission" date="2013-07" db="EMBL/GenBank/DDBJ databases">
        <title>The genome of an arbuscular mycorrhizal fungus provides insights into the evolution of the oldest plant symbiosis.</title>
        <authorList>
            <consortium name="DOE Joint Genome Institute"/>
            <person name="Tisserant E."/>
            <person name="Malbreil M."/>
            <person name="Kuo A."/>
            <person name="Kohler A."/>
            <person name="Symeonidi A."/>
            <person name="Balestrini R."/>
            <person name="Charron P."/>
            <person name="Duensing N."/>
            <person name="Frei-dit-Frey N."/>
            <person name="Gianinazzi-Pearson V."/>
            <person name="Gilbert B."/>
            <person name="Handa Y."/>
            <person name="Hijri M."/>
            <person name="Kaul R."/>
            <person name="Kawaguchi M."/>
            <person name="Krajinski F."/>
            <person name="Lammers P."/>
            <person name="Lapierre D."/>
            <person name="Masclaux F.G."/>
            <person name="Murat C."/>
            <person name="Morin E."/>
            <person name="Ndikumana S."/>
            <person name="Pagni M."/>
            <person name="Petitpierre D."/>
            <person name="Requena N."/>
            <person name="Rosikiewicz P."/>
            <person name="Riley R."/>
            <person name="Saito K."/>
            <person name="San Clemente H."/>
            <person name="Shapiro H."/>
            <person name="van Tuinen D."/>
            <person name="Becard G."/>
            <person name="Bonfante P."/>
            <person name="Paszkowski U."/>
            <person name="Shachar-Hill Y."/>
            <person name="Young J.P."/>
            <person name="Sanders I.R."/>
            <person name="Henrissat B."/>
            <person name="Rensing S.A."/>
            <person name="Grigoriev I.V."/>
            <person name="Corradi N."/>
            <person name="Roux C."/>
            <person name="Martin F."/>
        </authorList>
    </citation>
    <scope>NUCLEOTIDE SEQUENCE</scope>
    <source>
        <strain evidence="2">DAOM 197198</strain>
    </source>
</reference>
<evidence type="ECO:0000259" key="1">
    <source>
        <dbReference type="PROSITE" id="PS51886"/>
    </source>
</evidence>